<protein>
    <submittedName>
        <fullName evidence="2">Uncharacterized protein</fullName>
    </submittedName>
</protein>
<keyword evidence="1" id="KW-0175">Coiled coil</keyword>
<name>A0A1I4UJD6_9BURK</name>
<proteinExistence type="predicted"/>
<evidence type="ECO:0000313" key="2">
    <source>
        <dbReference type="EMBL" id="SFM89097.1"/>
    </source>
</evidence>
<gene>
    <name evidence="2" type="ORF">SAMN02982985_05685</name>
</gene>
<accession>A0A1I4UJD6</accession>
<dbReference type="OrthoDB" id="10003208at2"/>
<evidence type="ECO:0000256" key="1">
    <source>
        <dbReference type="SAM" id="Coils"/>
    </source>
</evidence>
<dbReference type="STRING" id="758825.SAMN02982985_05685"/>
<dbReference type="RefSeq" id="WP_093357087.1">
    <property type="nucleotide sequence ID" value="NZ_FOTW01000043.1"/>
</dbReference>
<organism evidence="2 3">
    <name type="scientific">Rugamonas rubra</name>
    <dbReference type="NCBI Taxonomy" id="758825"/>
    <lineage>
        <taxon>Bacteria</taxon>
        <taxon>Pseudomonadati</taxon>
        <taxon>Pseudomonadota</taxon>
        <taxon>Betaproteobacteria</taxon>
        <taxon>Burkholderiales</taxon>
        <taxon>Oxalobacteraceae</taxon>
        <taxon>Telluria group</taxon>
        <taxon>Rugamonas</taxon>
    </lineage>
</organism>
<feature type="coiled-coil region" evidence="1">
    <location>
        <begin position="35"/>
        <end position="62"/>
    </location>
</feature>
<dbReference type="AlphaFoldDB" id="A0A1I4UJD6"/>
<dbReference type="EMBL" id="FOTW01000043">
    <property type="protein sequence ID" value="SFM89097.1"/>
    <property type="molecule type" value="Genomic_DNA"/>
</dbReference>
<dbReference type="Proteomes" id="UP000199470">
    <property type="component" value="Unassembled WGS sequence"/>
</dbReference>
<evidence type="ECO:0000313" key="3">
    <source>
        <dbReference type="Proteomes" id="UP000199470"/>
    </source>
</evidence>
<sequence>MTTTNPLAASIAAWSEGRRRAEVVGELDAACARRHEALNEQIENLRGVVVSIESQIEQLRQDLAIDTHAEQVAEKGGQIVHTPGGDQFEGPSADPIGTVRVHPDDAPDDPNARRVIRLDGARFDDPDASWFELSAAENGGGDGYGSSQVASWPRQPLADVGRVMGHPAVREADAADLAELARQQGVRPVHDIGEFATITDLADTEHEQFTAAALSARGTRS</sequence>
<reference evidence="2 3" key="1">
    <citation type="submission" date="2016-10" db="EMBL/GenBank/DDBJ databases">
        <authorList>
            <person name="de Groot N.N."/>
        </authorList>
    </citation>
    <scope>NUCLEOTIDE SEQUENCE [LARGE SCALE GENOMIC DNA]</scope>
    <source>
        <strain evidence="2 3">ATCC 43154</strain>
    </source>
</reference>
<keyword evidence="3" id="KW-1185">Reference proteome</keyword>